<evidence type="ECO:0000313" key="1">
    <source>
        <dbReference type="EMBL" id="SPD12455.1"/>
    </source>
</evidence>
<accession>A0A2N9HKG5</accession>
<name>A0A2N9HKG5_FAGSY</name>
<dbReference type="AlphaFoldDB" id="A0A2N9HKG5"/>
<sequence length="240" mass="27840">MGRLEKLVDTPEKTTRFRKIYNVPKGIDLKYILQSGNLVPNLGEVVFPQIAVGSPSSPLYRFSKLFHNFQIVMEVIELNKGPLNEPQVHEINWLYLCHKIKHNTFYLKARNQDQTLVNALPNLNKSLDEDYLVVSGNWAHDWRKCPETKGRLVLDPPLHFFLFFFFSTIHDQSVVSMNINGTSRRRRSWSTISWLTKCWKSSSLWTKVGPKHSPPLMGYKLIYKTTTASSIEHVPLRTNK</sequence>
<reference evidence="1" key="1">
    <citation type="submission" date="2018-02" db="EMBL/GenBank/DDBJ databases">
        <authorList>
            <person name="Cohen D.B."/>
            <person name="Kent A.D."/>
        </authorList>
    </citation>
    <scope>NUCLEOTIDE SEQUENCE</scope>
</reference>
<gene>
    <name evidence="1" type="ORF">FSB_LOCUS40337</name>
</gene>
<proteinExistence type="predicted"/>
<protein>
    <submittedName>
        <fullName evidence="1">Uncharacterized protein</fullName>
    </submittedName>
</protein>
<organism evidence="1">
    <name type="scientific">Fagus sylvatica</name>
    <name type="common">Beechnut</name>
    <dbReference type="NCBI Taxonomy" id="28930"/>
    <lineage>
        <taxon>Eukaryota</taxon>
        <taxon>Viridiplantae</taxon>
        <taxon>Streptophyta</taxon>
        <taxon>Embryophyta</taxon>
        <taxon>Tracheophyta</taxon>
        <taxon>Spermatophyta</taxon>
        <taxon>Magnoliopsida</taxon>
        <taxon>eudicotyledons</taxon>
        <taxon>Gunneridae</taxon>
        <taxon>Pentapetalae</taxon>
        <taxon>rosids</taxon>
        <taxon>fabids</taxon>
        <taxon>Fagales</taxon>
        <taxon>Fagaceae</taxon>
        <taxon>Fagus</taxon>
    </lineage>
</organism>
<dbReference type="EMBL" id="OIVN01003613">
    <property type="protein sequence ID" value="SPD12455.1"/>
    <property type="molecule type" value="Genomic_DNA"/>
</dbReference>